<feature type="signal peptide" evidence="1">
    <location>
        <begin position="1"/>
        <end position="25"/>
    </location>
</feature>
<dbReference type="EMBL" id="OMOD01000113">
    <property type="protein sequence ID" value="SPF38882.1"/>
    <property type="molecule type" value="Genomic_DNA"/>
</dbReference>
<organism evidence="2 3">
    <name type="scientific">Candidatus Sulfotelmatobacter kueseliae</name>
    <dbReference type="NCBI Taxonomy" id="2042962"/>
    <lineage>
        <taxon>Bacteria</taxon>
        <taxon>Pseudomonadati</taxon>
        <taxon>Acidobacteriota</taxon>
        <taxon>Terriglobia</taxon>
        <taxon>Terriglobales</taxon>
        <taxon>Candidatus Korobacteraceae</taxon>
        <taxon>Candidatus Sulfotelmatobacter</taxon>
    </lineage>
</organism>
<evidence type="ECO:0000313" key="2">
    <source>
        <dbReference type="EMBL" id="SPF38882.1"/>
    </source>
</evidence>
<dbReference type="AlphaFoldDB" id="A0A2U3KGT2"/>
<evidence type="ECO:0008006" key="4">
    <source>
        <dbReference type="Google" id="ProtNLM"/>
    </source>
</evidence>
<name>A0A2U3KGT2_9BACT</name>
<dbReference type="Gene3D" id="1.10.390.10">
    <property type="entry name" value="Neutral Protease Domain 2"/>
    <property type="match status" value="1"/>
</dbReference>
<sequence length="580" mass="63651">MKSGKMSGLKGFALLCVLCASVVSGFSLDREAFTVANYDLSLQIEPDQHRLGVRGKITLRNDSPTPLKVAVLQISSSLGWRSIKAGDKPVQFLTQPYASDIDHTGALSEAIVTLPQPVAPKGTIDLEIGYEGVIVLDATRLTRIGTPDDAAESTDWDQISPSFTAVRGAGYVAWYPIATESANLSEGNSLFEVLARWKTREAGSKMHLKIAPLSGNSLLPQVFFNGVRCYGPTMYESMGVTRTVGSLFCLNQPLLPDAPTLMIADYQVLERPAIEVRYLRGHDAAAANFADEAEKLVPLITEWFGPQREKAKTADLPDPNAAPFESGALLLTPLAGTAGLAAAHQLTHAAFLSFRPWIEEGLAHFAQALYLERERGRQAALDYMGLHRAAFTEAEKPTTLPRSEDEVNRSLVNTTSEELYRSKAMCVWWMLRDMVGDAALKKALAAYRPEQDKEPSYLQRLIAAETPRDLEWFFDDWVYRDRGLPDFKVESAFPRKAMTNAFIVTITVDNLGTAGAEVPVIVKFAGGEVSKRLEVRAKDKATIRIETPAAPQEIVINDGSVPESDLSNNSFRIQETDTAK</sequence>
<gene>
    <name evidence="2" type="ORF">SBA1_210028</name>
</gene>
<evidence type="ECO:0000313" key="3">
    <source>
        <dbReference type="Proteomes" id="UP000238701"/>
    </source>
</evidence>
<accession>A0A2U3KGT2</accession>
<dbReference type="SUPFAM" id="SSF55486">
    <property type="entry name" value="Metalloproteases ('zincins'), catalytic domain"/>
    <property type="match status" value="1"/>
</dbReference>
<evidence type="ECO:0000256" key="1">
    <source>
        <dbReference type="SAM" id="SignalP"/>
    </source>
</evidence>
<dbReference type="InterPro" id="IPR027268">
    <property type="entry name" value="Peptidase_M4/M1_CTD_sf"/>
</dbReference>
<protein>
    <recommendedName>
        <fullName evidence="4">Peptidase M1 membrane alanine aminopeptidase domain-containing protein</fullName>
    </recommendedName>
</protein>
<keyword evidence="1" id="KW-0732">Signal</keyword>
<dbReference type="OrthoDB" id="106682at2"/>
<reference evidence="3" key="1">
    <citation type="submission" date="2018-02" db="EMBL/GenBank/DDBJ databases">
        <authorList>
            <person name="Hausmann B."/>
        </authorList>
    </citation>
    <scope>NUCLEOTIDE SEQUENCE [LARGE SCALE GENOMIC DNA]</scope>
    <source>
        <strain evidence="3">Peat soil MAG SbA1</strain>
    </source>
</reference>
<feature type="chain" id="PRO_5015452230" description="Peptidase M1 membrane alanine aminopeptidase domain-containing protein" evidence="1">
    <location>
        <begin position="26"/>
        <end position="580"/>
    </location>
</feature>
<dbReference type="Proteomes" id="UP000238701">
    <property type="component" value="Unassembled WGS sequence"/>
</dbReference>
<proteinExistence type="predicted"/>